<dbReference type="SUPFAM" id="SSF46626">
    <property type="entry name" value="Cytochrome c"/>
    <property type="match status" value="1"/>
</dbReference>
<reference evidence="7 8" key="1">
    <citation type="submission" date="2019-04" db="EMBL/GenBank/DDBJ databases">
        <title>Psychroflexus halotolerans sp. nov., isolated from a marine solar saltern.</title>
        <authorList>
            <person name="Feng X."/>
        </authorList>
    </citation>
    <scope>NUCLEOTIDE SEQUENCE [LARGE SCALE GENOMIC DNA]</scope>
    <source>
        <strain evidence="7 8">WDS2C27</strain>
    </source>
</reference>
<evidence type="ECO:0000259" key="6">
    <source>
        <dbReference type="PROSITE" id="PS51007"/>
    </source>
</evidence>
<keyword evidence="2 4" id="KW-0479">Metal-binding</keyword>
<dbReference type="Proteomes" id="UP000306552">
    <property type="component" value="Unassembled WGS sequence"/>
</dbReference>
<proteinExistence type="predicted"/>
<dbReference type="GO" id="GO:0046872">
    <property type="term" value="F:metal ion binding"/>
    <property type="evidence" value="ECO:0007669"/>
    <property type="project" value="UniProtKB-KW"/>
</dbReference>
<protein>
    <submittedName>
        <fullName evidence="7">DUF3365 domain-containing protein</fullName>
    </submittedName>
</protein>
<dbReference type="Pfam" id="PF11845">
    <property type="entry name" value="Tll0287-like"/>
    <property type="match status" value="1"/>
</dbReference>
<evidence type="ECO:0000256" key="4">
    <source>
        <dbReference type="PROSITE-ProRule" id="PRU00433"/>
    </source>
</evidence>
<sequence>MFYFYKNLSPMKYLMLLLAISLLSCKSDKTSKSDYNTLNSKNPLSEKEASQAFETMKTQCYTCHNPETEHDNRIAPPMIAVKMHYLDEDTTEEEFVQSILNFVNKPTEEKSKMKGAVKRFGVMPYQKYNEAEIKAIASYMYNYKLEKPDWFDEHIKDEGMNAFQQKGKKLHQQKRKGPKQKGLDIAMATKKELGKNLMKAINEKGPADAVEFCNLKAIPITSQKEEQFNAKIKRASDKPRNPNNLATAHEETHINTFKEMIAQGESPEPIVEKNKESFNFYYPIVTNTMCLKCHGEVGKTINAETYKTIKLKYPEDRAIGYEVNQVRGIWHIEFQKNNP</sequence>
<keyword evidence="5" id="KW-0732">Signal</keyword>
<dbReference type="PROSITE" id="PS51007">
    <property type="entry name" value="CYTC"/>
    <property type="match status" value="1"/>
</dbReference>
<dbReference type="InterPro" id="IPR036909">
    <property type="entry name" value="Cyt_c-like_dom_sf"/>
</dbReference>
<dbReference type="GO" id="GO:0009055">
    <property type="term" value="F:electron transfer activity"/>
    <property type="evidence" value="ECO:0007669"/>
    <property type="project" value="InterPro"/>
</dbReference>
<organism evidence="7 8">
    <name type="scientific">Mesohalobacter halotolerans</name>
    <dbReference type="NCBI Taxonomy" id="1883405"/>
    <lineage>
        <taxon>Bacteria</taxon>
        <taxon>Pseudomonadati</taxon>
        <taxon>Bacteroidota</taxon>
        <taxon>Flavobacteriia</taxon>
        <taxon>Flavobacteriales</taxon>
        <taxon>Flavobacteriaceae</taxon>
        <taxon>Mesohalobacter</taxon>
    </lineage>
</organism>
<dbReference type="EMBL" id="SWMU01000003">
    <property type="protein sequence ID" value="TKS55846.1"/>
    <property type="molecule type" value="Genomic_DNA"/>
</dbReference>
<dbReference type="OrthoDB" id="1494333at2"/>
<evidence type="ECO:0000256" key="1">
    <source>
        <dbReference type="ARBA" id="ARBA00022617"/>
    </source>
</evidence>
<evidence type="ECO:0000313" key="8">
    <source>
        <dbReference type="Proteomes" id="UP000306552"/>
    </source>
</evidence>
<feature type="chain" id="PRO_5020883607" evidence="5">
    <location>
        <begin position="27"/>
        <end position="339"/>
    </location>
</feature>
<dbReference type="Gene3D" id="1.10.760.10">
    <property type="entry name" value="Cytochrome c-like domain"/>
    <property type="match status" value="1"/>
</dbReference>
<evidence type="ECO:0000313" key="7">
    <source>
        <dbReference type="EMBL" id="TKS55846.1"/>
    </source>
</evidence>
<dbReference type="AlphaFoldDB" id="A0A4U5TPF6"/>
<dbReference type="InterPro" id="IPR021796">
    <property type="entry name" value="Tll0287-like_dom"/>
</dbReference>
<feature type="domain" description="Cytochrome c" evidence="6">
    <location>
        <begin position="44"/>
        <end position="144"/>
    </location>
</feature>
<comment type="caution">
    <text evidence="7">The sequence shown here is derived from an EMBL/GenBank/DDBJ whole genome shotgun (WGS) entry which is preliminary data.</text>
</comment>
<name>A0A4U5TPF6_9FLAO</name>
<feature type="signal peptide" evidence="5">
    <location>
        <begin position="1"/>
        <end position="26"/>
    </location>
</feature>
<dbReference type="GO" id="GO:0020037">
    <property type="term" value="F:heme binding"/>
    <property type="evidence" value="ECO:0007669"/>
    <property type="project" value="InterPro"/>
</dbReference>
<keyword evidence="3 4" id="KW-0408">Iron</keyword>
<keyword evidence="1 4" id="KW-0349">Heme</keyword>
<gene>
    <name evidence="7" type="ORF">FCN74_07365</name>
</gene>
<dbReference type="InterPro" id="IPR009056">
    <property type="entry name" value="Cyt_c-like_dom"/>
</dbReference>
<dbReference type="PROSITE" id="PS51257">
    <property type="entry name" value="PROKAR_LIPOPROTEIN"/>
    <property type="match status" value="1"/>
</dbReference>
<evidence type="ECO:0000256" key="3">
    <source>
        <dbReference type="ARBA" id="ARBA00023004"/>
    </source>
</evidence>
<accession>A0A4U5TPF6</accession>
<evidence type="ECO:0000256" key="2">
    <source>
        <dbReference type="ARBA" id="ARBA00022723"/>
    </source>
</evidence>
<evidence type="ECO:0000256" key="5">
    <source>
        <dbReference type="SAM" id="SignalP"/>
    </source>
</evidence>
<keyword evidence="8" id="KW-1185">Reference proteome</keyword>